<accession>A0A556UEY4</accession>
<dbReference type="AlphaFoldDB" id="A0A556UEY4"/>
<evidence type="ECO:0000313" key="1">
    <source>
        <dbReference type="EMBL" id="TSO47141.1"/>
    </source>
</evidence>
<reference evidence="1 2" key="1">
    <citation type="journal article" date="2019" name="Genome Biol. Evol.">
        <title>Whole-Genome Sequencing of the Giant Devil Catfish, Bagarius yarrelli.</title>
        <authorList>
            <person name="Jiang W."/>
            <person name="Lv Y."/>
            <person name="Cheng L."/>
            <person name="Yang K."/>
            <person name="Chao B."/>
            <person name="Wang X."/>
            <person name="Li Y."/>
            <person name="Pan X."/>
            <person name="You X."/>
            <person name="Zhang Y."/>
            <person name="Yang J."/>
            <person name="Li J."/>
            <person name="Zhang X."/>
            <person name="Liu S."/>
            <person name="Sun C."/>
            <person name="Yang J."/>
            <person name="Shi Q."/>
        </authorList>
    </citation>
    <scope>NUCLEOTIDE SEQUENCE [LARGE SCALE GENOMIC DNA]</scope>
    <source>
        <strain evidence="1">JWS20170419001</strain>
        <tissue evidence="1">Muscle</tissue>
    </source>
</reference>
<keyword evidence="2" id="KW-1185">Reference proteome</keyword>
<sequence length="116" mass="13021">MMSRGREGGGCAMLGMSMALKTTTYLPSKFKTLIKKHERGYEEKSACESHQDCAWAPLCQWLLEAAVVPEADPHSLLPPPTTERDFHVPFGMWSSVKRVRPEQEKKAVAGMEEKEV</sequence>
<proteinExistence type="predicted"/>
<dbReference type="Proteomes" id="UP000319801">
    <property type="component" value="Unassembled WGS sequence"/>
</dbReference>
<protein>
    <submittedName>
        <fullName evidence="1">Uncharacterized protein</fullName>
    </submittedName>
</protein>
<organism evidence="1 2">
    <name type="scientific">Bagarius yarrelli</name>
    <name type="common">Goonch</name>
    <name type="synonym">Bagrus yarrelli</name>
    <dbReference type="NCBI Taxonomy" id="175774"/>
    <lineage>
        <taxon>Eukaryota</taxon>
        <taxon>Metazoa</taxon>
        <taxon>Chordata</taxon>
        <taxon>Craniata</taxon>
        <taxon>Vertebrata</taxon>
        <taxon>Euteleostomi</taxon>
        <taxon>Actinopterygii</taxon>
        <taxon>Neopterygii</taxon>
        <taxon>Teleostei</taxon>
        <taxon>Ostariophysi</taxon>
        <taxon>Siluriformes</taxon>
        <taxon>Sisoridae</taxon>
        <taxon>Sisorinae</taxon>
        <taxon>Bagarius</taxon>
    </lineage>
</organism>
<comment type="caution">
    <text evidence="1">The sequence shown here is derived from an EMBL/GenBank/DDBJ whole genome shotgun (WGS) entry which is preliminary data.</text>
</comment>
<name>A0A556UEY4_BAGYA</name>
<gene>
    <name evidence="1" type="ORF">Baya_10103</name>
</gene>
<dbReference type="EMBL" id="VCAZ01000067">
    <property type="protein sequence ID" value="TSO47141.1"/>
    <property type="molecule type" value="Genomic_DNA"/>
</dbReference>
<evidence type="ECO:0000313" key="2">
    <source>
        <dbReference type="Proteomes" id="UP000319801"/>
    </source>
</evidence>